<dbReference type="PANTHER" id="PTHR32166:SF122">
    <property type="entry name" value="OS09G0499600 PROTEIN"/>
    <property type="match status" value="1"/>
</dbReference>
<evidence type="ECO:0000259" key="5">
    <source>
        <dbReference type="Pfam" id="PF05699"/>
    </source>
</evidence>
<keyword evidence="2" id="KW-0812">Transmembrane</keyword>
<keyword evidence="2" id="KW-1133">Transmembrane helix</keyword>
<feature type="region of interest" description="Disordered" evidence="1">
    <location>
        <begin position="1052"/>
        <end position="1102"/>
    </location>
</feature>
<feature type="transmembrane region" description="Helical" evidence="2">
    <location>
        <begin position="156"/>
        <end position="174"/>
    </location>
</feature>
<feature type="compositionally biased region" description="Acidic residues" evidence="1">
    <location>
        <begin position="1064"/>
        <end position="1081"/>
    </location>
</feature>
<dbReference type="EMBL" id="AM454401">
    <property type="protein sequence ID" value="CAN72212.1"/>
    <property type="molecule type" value="Genomic_DNA"/>
</dbReference>
<dbReference type="InterPro" id="IPR012337">
    <property type="entry name" value="RNaseH-like_sf"/>
</dbReference>
<evidence type="ECO:0000256" key="2">
    <source>
        <dbReference type="SAM" id="Phobius"/>
    </source>
</evidence>
<feature type="region of interest" description="Disordered" evidence="1">
    <location>
        <begin position="316"/>
        <end position="377"/>
    </location>
</feature>
<evidence type="ECO:0000313" key="6">
    <source>
        <dbReference type="EMBL" id="CAN72212.1"/>
    </source>
</evidence>
<feature type="transmembrane region" description="Helical" evidence="2">
    <location>
        <begin position="78"/>
        <end position="96"/>
    </location>
</feature>
<feature type="compositionally biased region" description="Acidic residues" evidence="1">
    <location>
        <begin position="1089"/>
        <end position="1102"/>
    </location>
</feature>
<dbReference type="SUPFAM" id="SSF53098">
    <property type="entry name" value="Ribonuclease H-like"/>
    <property type="match status" value="1"/>
</dbReference>
<dbReference type="ExpressionAtlas" id="A5BCE4">
    <property type="expression patterns" value="baseline and differential"/>
</dbReference>
<dbReference type="OrthoDB" id="5547497at2759"/>
<gene>
    <name evidence="6" type="ORF">VITISV_012257</name>
</gene>
<reference evidence="6" key="1">
    <citation type="journal article" date="2007" name="PLoS ONE">
        <title>The first genome sequence of an elite grapevine cultivar (Pinot noir Vitis vinifera L.): coping with a highly heterozygous genome.</title>
        <authorList>
            <person name="Velasco R."/>
            <person name="Zharkikh A."/>
            <person name="Troggio M."/>
            <person name="Cartwright D.A."/>
            <person name="Cestaro A."/>
            <person name="Pruss D."/>
            <person name="Pindo M."/>
            <person name="FitzGerald L.M."/>
            <person name="Vezzulli S."/>
            <person name="Reid J."/>
            <person name="Malacarne G."/>
            <person name="Iliev D."/>
            <person name="Coppola G."/>
            <person name="Wardell B."/>
            <person name="Micheletti D."/>
            <person name="Macalma T."/>
            <person name="Facci M."/>
            <person name="Mitchell J.T."/>
            <person name="Perazzolli M."/>
            <person name="Eldredge G."/>
            <person name="Gatto P."/>
            <person name="Oyzerski R."/>
            <person name="Moretto M."/>
            <person name="Gutin N."/>
            <person name="Stefanini M."/>
            <person name="Chen Y."/>
            <person name="Segala C."/>
            <person name="Davenport C."/>
            <person name="Dematte L."/>
            <person name="Mraz A."/>
            <person name="Battilana J."/>
            <person name="Stormo K."/>
            <person name="Costa F."/>
            <person name="Tao Q."/>
            <person name="Si-Ammour A."/>
            <person name="Harkins T."/>
            <person name="Lackey A."/>
            <person name="Perbost C."/>
            <person name="Taillon B."/>
            <person name="Stella A."/>
            <person name="Solovyev V."/>
            <person name="Fawcett J.A."/>
            <person name="Sterck L."/>
            <person name="Vandepoele K."/>
            <person name="Grando S.M."/>
            <person name="Toppo S."/>
            <person name="Moser C."/>
            <person name="Lanchbury J."/>
            <person name="Bogden R."/>
            <person name="Skolnick M."/>
            <person name="Sgaramella V."/>
            <person name="Bhatnagar S.K."/>
            <person name="Fontana P."/>
            <person name="Gutin A."/>
            <person name="Van de Peer Y."/>
            <person name="Salamini F."/>
            <person name="Viola R."/>
        </authorList>
    </citation>
    <scope>NUCLEOTIDE SEQUENCE</scope>
</reference>
<organism evidence="6">
    <name type="scientific">Vitis vinifera</name>
    <name type="common">Grape</name>
    <dbReference type="NCBI Taxonomy" id="29760"/>
    <lineage>
        <taxon>Eukaryota</taxon>
        <taxon>Viridiplantae</taxon>
        <taxon>Streptophyta</taxon>
        <taxon>Embryophyta</taxon>
        <taxon>Tracheophyta</taxon>
        <taxon>Spermatophyta</taxon>
        <taxon>Magnoliopsida</taxon>
        <taxon>eudicotyledons</taxon>
        <taxon>Gunneridae</taxon>
        <taxon>Pentapetalae</taxon>
        <taxon>rosids</taxon>
        <taxon>Vitales</taxon>
        <taxon>Vitaceae</taxon>
        <taxon>Viteae</taxon>
        <taxon>Vitis</taxon>
    </lineage>
</organism>
<accession>A5BCE4</accession>
<dbReference type="InterPro" id="IPR007021">
    <property type="entry name" value="DUF659"/>
</dbReference>
<dbReference type="Pfam" id="PF05699">
    <property type="entry name" value="Dimer_Tnp_hAT"/>
    <property type="match status" value="1"/>
</dbReference>
<feature type="transmembrane region" description="Helical" evidence="2">
    <location>
        <begin position="219"/>
        <end position="241"/>
    </location>
</feature>
<feature type="transmembrane region" description="Helical" evidence="2">
    <location>
        <begin position="253"/>
        <end position="275"/>
    </location>
</feature>
<feature type="transmembrane region" description="Helical" evidence="2">
    <location>
        <begin position="12"/>
        <end position="31"/>
    </location>
</feature>
<name>A5BCE4_VITVI</name>
<feature type="domain" description="DUF659" evidence="4">
    <location>
        <begin position="552"/>
        <end position="700"/>
    </location>
</feature>
<dbReference type="Pfam" id="PF03151">
    <property type="entry name" value="TPT"/>
    <property type="match status" value="1"/>
</dbReference>
<keyword evidence="2" id="KW-0472">Membrane</keyword>
<evidence type="ECO:0000259" key="4">
    <source>
        <dbReference type="Pfam" id="PF04937"/>
    </source>
</evidence>
<evidence type="ECO:0000259" key="3">
    <source>
        <dbReference type="Pfam" id="PF03151"/>
    </source>
</evidence>
<feature type="domain" description="HAT C-terminal dimerisation" evidence="5">
    <location>
        <begin position="902"/>
        <end position="964"/>
    </location>
</feature>
<feature type="transmembrane region" description="Helical" evidence="2">
    <location>
        <begin position="281"/>
        <end position="303"/>
    </location>
</feature>
<proteinExistence type="predicted"/>
<feature type="domain" description="Sugar phosphate transporter" evidence="3">
    <location>
        <begin position="23"/>
        <end position="296"/>
    </location>
</feature>
<protein>
    <recommendedName>
        <fullName evidence="7">Sugar phosphate transporter domain-containing protein</fullName>
    </recommendedName>
</protein>
<sequence length="1102" mass="125111">MAPASKADKKAALDAAAWMFNVVTSVGIILVNKALMATYGFSFATTLTGLHFVTTTLMTAILRWLGYIQPSHLPLPELLKFVLFANFSIVGMNVSLMWNSVGFYQIAKLSMIPVSCLLEVVLDKIRYSRDTKLSISVVLLGVAVCTVTDVSVNTRGFIAAFIAVWSTSLQQYYVHFLQRKYSLSSFNLLGHTAPAQAGSLLLLGPFLDYWLTNKRVDMYQYNTASLIFIILSCTIAVGTNLSQFICIGRFTAVSFQVLGHMKTILVLIMGFFFFGKEGLNLQVVLGMIIAVVGMMCQTTTLLVSKEMECANNLLKKARGGATPPSGASPEERRRPFTKALASSKARGGRQSRLRRPDQMDNESETQVDSSASGRRDPRWKYGRLVNEKDLNTIICIFCDKETKGGIYRHKQHLVGGYRNAKKCRKCLEHVREEMEEYMSSKKNQKEQMNIGSEYVNEDLFGLEDEDIGEEINSRTNVTNISSGEMVVQNQRSGKMNQTTINDAYKKEARERACTLITRWMYEAAIPFNAITYPSFQPMIEVIGQYGVGMKGPTFHEVRVTNLKKELAFTKDLMKDHMVEWGKNGCSIMSDEWTDRKERTLVNFLVNCSKGTMFMQSIDASSMIKTGEKMFELLDKWVEQVGEENVIQVITDNHSSYVMAGRLLELKRPHLYWTPCAAHCLDLILEDIGKLPNIKRTLERAISLNGYIYNRSGLLNMMRRFTGQRELLRPAKTQFATAKTQFATAFITLSRLHEQKNNLRKMFTSSDWSDIRVLRLVDGEKKAPMGYIYEAMNRAKDAIVRSFNGNEEKYKEIFNIIDKRWEIQLHRPLHAVGYFLNPEFFYDKPEIEHDVEIMSDLYKCILRLTRDPAKQEKVVAEVSLFTNAQGLFGNELAVRTRKTRVSAEWWAAYGASAPNLQKFVMKVLNLTCNASGCEQNWSIFENIHSKRRNRLDHQRLNDLVYIKYNRALKRRYNERNTIDPISLKDIDDSNEWLIGRMEDEDSHGGAQDDFVFDDDNLTWGDVARAAGAEEARFDTRARARASSSIIPPIRGIASSSRTLPSYSLIDEDEDGDMVDSADEEDGEGYKCGDGNDDDDDFVDLEEE</sequence>
<dbReference type="PANTHER" id="PTHR32166">
    <property type="entry name" value="OSJNBA0013A04.12 PROTEIN"/>
    <property type="match status" value="1"/>
</dbReference>
<feature type="transmembrane region" description="Helical" evidence="2">
    <location>
        <begin position="43"/>
        <end position="66"/>
    </location>
</feature>
<dbReference type="InterPro" id="IPR008906">
    <property type="entry name" value="HATC_C_dom"/>
</dbReference>
<dbReference type="Pfam" id="PF04937">
    <property type="entry name" value="DUF659"/>
    <property type="match status" value="1"/>
</dbReference>
<evidence type="ECO:0008006" key="7">
    <source>
        <dbReference type="Google" id="ProtNLM"/>
    </source>
</evidence>
<feature type="transmembrane region" description="Helical" evidence="2">
    <location>
        <begin position="133"/>
        <end position="150"/>
    </location>
</feature>
<dbReference type="GO" id="GO:0046983">
    <property type="term" value="F:protein dimerization activity"/>
    <property type="evidence" value="ECO:0007669"/>
    <property type="project" value="InterPro"/>
</dbReference>
<dbReference type="InterPro" id="IPR004853">
    <property type="entry name" value="Sugar_P_trans_dom"/>
</dbReference>
<evidence type="ECO:0000256" key="1">
    <source>
        <dbReference type="SAM" id="MobiDB-lite"/>
    </source>
</evidence>
<dbReference type="AlphaFoldDB" id="A5BCE4"/>